<dbReference type="GO" id="GO:0005886">
    <property type="term" value="C:plasma membrane"/>
    <property type="evidence" value="ECO:0007669"/>
    <property type="project" value="TreeGrafter"/>
</dbReference>
<feature type="transmembrane region" description="Helical" evidence="8">
    <location>
        <begin position="283"/>
        <end position="308"/>
    </location>
</feature>
<keyword evidence="11" id="KW-1185">Reference proteome</keyword>
<evidence type="ECO:0000256" key="8">
    <source>
        <dbReference type="SAM" id="Phobius"/>
    </source>
</evidence>
<feature type="domain" description="Major facilitator superfamily (MFS) profile" evidence="9">
    <location>
        <begin position="1"/>
        <end position="512"/>
    </location>
</feature>
<feature type="transmembrane region" description="Helical" evidence="8">
    <location>
        <begin position="112"/>
        <end position="133"/>
    </location>
</feature>
<dbReference type="PANTHER" id="PTHR23501">
    <property type="entry name" value="MAJOR FACILITATOR SUPERFAMILY"/>
    <property type="match status" value="1"/>
</dbReference>
<dbReference type="InterPro" id="IPR036259">
    <property type="entry name" value="MFS_trans_sf"/>
</dbReference>
<dbReference type="CDD" id="cd17502">
    <property type="entry name" value="MFS_Azr1_MDR_like"/>
    <property type="match status" value="1"/>
</dbReference>
<protein>
    <recommendedName>
        <fullName evidence="9">Major facilitator superfamily (MFS) profile domain-containing protein</fullName>
    </recommendedName>
</protein>
<feature type="transmembrane region" description="Helical" evidence="8">
    <location>
        <begin position="489"/>
        <end position="507"/>
    </location>
</feature>
<evidence type="ECO:0000256" key="4">
    <source>
        <dbReference type="ARBA" id="ARBA00022692"/>
    </source>
</evidence>
<feature type="transmembrane region" description="Helical" evidence="8">
    <location>
        <begin position="212"/>
        <end position="233"/>
    </location>
</feature>
<dbReference type="InterPro" id="IPR020846">
    <property type="entry name" value="MFS_dom"/>
</dbReference>
<dbReference type="GeneID" id="19265313"/>
<name>W3XLW6_PESFW</name>
<dbReference type="RefSeq" id="XP_007827072.1">
    <property type="nucleotide sequence ID" value="XM_007828881.1"/>
</dbReference>
<dbReference type="EMBL" id="KI912109">
    <property type="protein sequence ID" value="ETS86472.1"/>
    <property type="molecule type" value="Genomic_DNA"/>
</dbReference>
<dbReference type="Proteomes" id="UP000030651">
    <property type="component" value="Unassembled WGS sequence"/>
</dbReference>
<dbReference type="OrthoDB" id="10021397at2759"/>
<comment type="similarity">
    <text evidence="2">Belongs to the major facilitator superfamily. TCR/Tet family.</text>
</comment>
<organism evidence="10 11">
    <name type="scientific">Pestalotiopsis fici (strain W106-1 / CGMCC3.15140)</name>
    <dbReference type="NCBI Taxonomy" id="1229662"/>
    <lineage>
        <taxon>Eukaryota</taxon>
        <taxon>Fungi</taxon>
        <taxon>Dikarya</taxon>
        <taxon>Ascomycota</taxon>
        <taxon>Pezizomycotina</taxon>
        <taxon>Sordariomycetes</taxon>
        <taxon>Xylariomycetidae</taxon>
        <taxon>Amphisphaeriales</taxon>
        <taxon>Sporocadaceae</taxon>
        <taxon>Pestalotiopsis</taxon>
    </lineage>
</organism>
<keyword evidence="5 8" id="KW-1133">Transmembrane helix</keyword>
<feature type="transmembrane region" description="Helical" evidence="8">
    <location>
        <begin position="320"/>
        <end position="341"/>
    </location>
</feature>
<keyword evidence="3" id="KW-0813">Transport</keyword>
<feature type="transmembrane region" description="Helical" evidence="8">
    <location>
        <begin position="170"/>
        <end position="192"/>
    </location>
</feature>
<evidence type="ECO:0000256" key="6">
    <source>
        <dbReference type="ARBA" id="ARBA00023136"/>
    </source>
</evidence>
<evidence type="ECO:0000256" key="2">
    <source>
        <dbReference type="ARBA" id="ARBA00007520"/>
    </source>
</evidence>
<dbReference type="Gene3D" id="1.20.1250.20">
    <property type="entry name" value="MFS general substrate transporter like domains"/>
    <property type="match status" value="2"/>
</dbReference>
<dbReference type="InterPro" id="IPR011701">
    <property type="entry name" value="MFS"/>
</dbReference>
<keyword evidence="6 8" id="KW-0472">Membrane</keyword>
<evidence type="ECO:0000256" key="5">
    <source>
        <dbReference type="ARBA" id="ARBA00022989"/>
    </source>
</evidence>
<dbReference type="InParanoid" id="W3XLW6"/>
<evidence type="ECO:0000256" key="3">
    <source>
        <dbReference type="ARBA" id="ARBA00022448"/>
    </source>
</evidence>
<feature type="compositionally biased region" description="Basic and acidic residues" evidence="7">
    <location>
        <begin position="515"/>
        <end position="536"/>
    </location>
</feature>
<evidence type="ECO:0000313" key="10">
    <source>
        <dbReference type="EMBL" id="ETS86472.1"/>
    </source>
</evidence>
<feature type="transmembrane region" description="Helical" evidence="8">
    <location>
        <begin position="347"/>
        <end position="368"/>
    </location>
</feature>
<keyword evidence="4 8" id="KW-0812">Transmembrane</keyword>
<accession>W3XLW6</accession>
<dbReference type="eggNOG" id="KOG0254">
    <property type="taxonomic scope" value="Eukaryota"/>
</dbReference>
<dbReference type="GO" id="GO:0022857">
    <property type="term" value="F:transmembrane transporter activity"/>
    <property type="evidence" value="ECO:0007669"/>
    <property type="project" value="InterPro"/>
</dbReference>
<dbReference type="OMA" id="AGYQFIA"/>
<evidence type="ECO:0000313" key="11">
    <source>
        <dbReference type="Proteomes" id="UP000030651"/>
    </source>
</evidence>
<comment type="subcellular location">
    <subcellularLocation>
        <location evidence="1">Membrane</location>
        <topology evidence="1">Multi-pass membrane protein</topology>
    </subcellularLocation>
</comment>
<dbReference type="AlphaFoldDB" id="W3XLW6"/>
<sequence length="542" mass="57326">MAESIPAHEKEAPSPDAEAGVLDDTRTPTPAKEDESFITGFRLVTVISSVTLVVFLILLDQSIISTAVPQITSDLKSLSDWVFLIFVFVFEIGSLICALANSSSMLIGGRAVAGLGCSGLVNGGMTIISGSVTIAKRPLYTGIMIGVGQIGLITGPLIGGALTEYTTWRWCFWINLPLGGVAAFFLLLIRIPDVTVKDPFGLALVRKALPDLDLVGFSLFAPASVMFLLALQFGSNNAYAWNDSVIIGLFVGAGVTAIIFGYWEWRVGDKAMIPGSLVKQRVIWTSCGQIFCMMFCVFVANFYLPIYFQAVKGNSPTMSGVYLLPGILSQLLFVVLSGFAVSKLGYYLPWAVSGAAVVAIGCGLASTFRPDTSTGKWVGYQIIQGAGRGAGMQMSLVATQNALRADQVAVSIALLIFCQNIGGAISIVVANTIFTQSLLEDLPLLAPSVSPAAALAAGSSASGVRALLPPGSPELPGLLLAYSYGVDKVFYLLAGFAVATFGFAWGMGWKDVRKKGEEGKKSDNTDVNSSKDEPKIESVQNV</sequence>
<feature type="transmembrane region" description="Helical" evidence="8">
    <location>
        <begin position="408"/>
        <end position="434"/>
    </location>
</feature>
<feature type="transmembrane region" description="Helical" evidence="8">
    <location>
        <begin position="40"/>
        <end position="59"/>
    </location>
</feature>
<evidence type="ECO:0000259" key="9">
    <source>
        <dbReference type="PROSITE" id="PS50850"/>
    </source>
</evidence>
<gene>
    <name evidence="10" type="ORF">PFICI_00300</name>
</gene>
<dbReference type="FunFam" id="1.20.1250.20:FF:000196">
    <property type="entry name" value="MFS toxin efflux pump (AflT)"/>
    <property type="match status" value="1"/>
</dbReference>
<evidence type="ECO:0000256" key="1">
    <source>
        <dbReference type="ARBA" id="ARBA00004141"/>
    </source>
</evidence>
<dbReference type="PROSITE" id="PS50850">
    <property type="entry name" value="MFS"/>
    <property type="match status" value="1"/>
</dbReference>
<dbReference type="PANTHER" id="PTHR23501:SF193">
    <property type="entry name" value="MULTIDRUG TRANSPORTER, PUTATIVE (AFU_ORTHOLOGUE AFUA_8G00940)-RELATED"/>
    <property type="match status" value="1"/>
</dbReference>
<dbReference type="FunCoup" id="W3XLW6">
    <property type="interactions" value="78"/>
</dbReference>
<feature type="transmembrane region" description="Helical" evidence="8">
    <location>
        <begin position="245"/>
        <end position="263"/>
    </location>
</feature>
<reference evidence="11" key="1">
    <citation type="journal article" date="2015" name="BMC Genomics">
        <title>Genomic and transcriptomic analysis of the endophytic fungus Pestalotiopsis fici reveals its lifestyle and high potential for synthesis of natural products.</title>
        <authorList>
            <person name="Wang X."/>
            <person name="Zhang X."/>
            <person name="Liu L."/>
            <person name="Xiang M."/>
            <person name="Wang W."/>
            <person name="Sun X."/>
            <person name="Che Y."/>
            <person name="Guo L."/>
            <person name="Liu G."/>
            <person name="Guo L."/>
            <person name="Wang C."/>
            <person name="Yin W.B."/>
            <person name="Stadler M."/>
            <person name="Zhang X."/>
            <person name="Liu X."/>
        </authorList>
    </citation>
    <scope>NUCLEOTIDE SEQUENCE [LARGE SCALE GENOMIC DNA]</scope>
    <source>
        <strain evidence="11">W106-1 / CGMCC3.15140</strain>
    </source>
</reference>
<dbReference type="HOGENOM" id="CLU_000960_22_1_1"/>
<feature type="transmembrane region" description="Helical" evidence="8">
    <location>
        <begin position="139"/>
        <end position="158"/>
    </location>
</feature>
<feature type="region of interest" description="Disordered" evidence="7">
    <location>
        <begin position="515"/>
        <end position="542"/>
    </location>
</feature>
<dbReference type="KEGG" id="pfy:PFICI_00300"/>
<feature type="region of interest" description="Disordered" evidence="7">
    <location>
        <begin position="1"/>
        <end position="31"/>
    </location>
</feature>
<evidence type="ECO:0000256" key="7">
    <source>
        <dbReference type="SAM" id="MobiDB-lite"/>
    </source>
</evidence>
<dbReference type="SUPFAM" id="SSF103473">
    <property type="entry name" value="MFS general substrate transporter"/>
    <property type="match status" value="1"/>
</dbReference>
<proteinExistence type="inferred from homology"/>
<feature type="transmembrane region" description="Helical" evidence="8">
    <location>
        <begin position="81"/>
        <end position="100"/>
    </location>
</feature>
<feature type="compositionally biased region" description="Basic and acidic residues" evidence="7">
    <location>
        <begin position="1"/>
        <end position="13"/>
    </location>
</feature>
<dbReference type="Pfam" id="PF07690">
    <property type="entry name" value="MFS_1"/>
    <property type="match status" value="1"/>
</dbReference>